<dbReference type="RefSeq" id="WP_390469573.1">
    <property type="nucleotide sequence ID" value="NZ_BAABXL010000001.1"/>
</dbReference>
<feature type="compositionally biased region" description="Low complexity" evidence="1">
    <location>
        <begin position="9"/>
        <end position="20"/>
    </location>
</feature>
<feature type="region of interest" description="Disordered" evidence="1">
    <location>
        <begin position="170"/>
        <end position="287"/>
    </location>
</feature>
<feature type="compositionally biased region" description="Basic and acidic residues" evidence="1">
    <location>
        <begin position="398"/>
        <end position="411"/>
    </location>
</feature>
<dbReference type="Pfam" id="PF02120">
    <property type="entry name" value="Flg_hook"/>
    <property type="match status" value="1"/>
</dbReference>
<keyword evidence="4" id="KW-1185">Reference proteome</keyword>
<evidence type="ECO:0000256" key="1">
    <source>
        <dbReference type="SAM" id="MobiDB-lite"/>
    </source>
</evidence>
<feature type="region of interest" description="Disordered" evidence="1">
    <location>
        <begin position="1"/>
        <end position="95"/>
    </location>
</feature>
<comment type="caution">
    <text evidence="3">The sequence shown here is derived from an EMBL/GenBank/DDBJ whole genome shotgun (WGS) entry which is preliminary data.</text>
</comment>
<feature type="compositionally biased region" description="Polar residues" evidence="1">
    <location>
        <begin position="378"/>
        <end position="394"/>
    </location>
</feature>
<organism evidence="3 4">
    <name type="scientific">Enterocloster alcoholdehydrogenati</name>
    <dbReference type="NCBI Taxonomy" id="2547410"/>
    <lineage>
        <taxon>Bacteria</taxon>
        <taxon>Bacillati</taxon>
        <taxon>Bacillota</taxon>
        <taxon>Clostridia</taxon>
        <taxon>Lachnospirales</taxon>
        <taxon>Lachnospiraceae</taxon>
        <taxon>Enterocloster</taxon>
    </lineage>
</organism>
<reference evidence="3 4" key="1">
    <citation type="submission" date="2024-04" db="EMBL/GenBank/DDBJ databases">
        <title>Defined microbial consortia suppress multidrug-resistant proinflammatory Enterobacteriaceae via ecological control.</title>
        <authorList>
            <person name="Furuichi M."/>
            <person name="Kawaguchi T."/>
            <person name="Pust M."/>
            <person name="Yasuma K."/>
            <person name="Plichta D."/>
            <person name="Hasegawa N."/>
            <person name="Ohya T."/>
            <person name="Bhattarai S."/>
            <person name="Sasajima S."/>
            <person name="Aoto Y."/>
            <person name="Tuganbaev T."/>
            <person name="Yaginuma M."/>
            <person name="Ueda M."/>
            <person name="Okahashi N."/>
            <person name="Amafuji K."/>
            <person name="Kiridooshi Y."/>
            <person name="Sugita K."/>
            <person name="Strazar M."/>
            <person name="Skelly A."/>
            <person name="Suda W."/>
            <person name="Hattori M."/>
            <person name="Nakamoto N."/>
            <person name="Caballero S."/>
            <person name="Norman J."/>
            <person name="Olle B."/>
            <person name="Tanoue T."/>
            <person name="Arita M."/>
            <person name="Bucci V."/>
            <person name="Atarashi K."/>
            <person name="Xavier R."/>
            <person name="Honda K."/>
        </authorList>
    </citation>
    <scope>NUCLEOTIDE SEQUENCE [LARGE SCALE GENOMIC DNA]</scope>
    <source>
        <strain evidence="4">f13</strain>
    </source>
</reference>
<feature type="region of interest" description="Disordered" evidence="1">
    <location>
        <begin position="378"/>
        <end position="412"/>
    </location>
</feature>
<name>A0ABQ0AWW8_9FIRM</name>
<dbReference type="Gene3D" id="3.30.750.140">
    <property type="match status" value="1"/>
</dbReference>
<feature type="compositionally biased region" description="Polar residues" evidence="1">
    <location>
        <begin position="267"/>
        <end position="287"/>
    </location>
</feature>
<accession>A0ABQ0AWW8</accession>
<proteinExistence type="predicted"/>
<sequence length="422" mass="44276">MTQLQAVQGSRLGAASSSGRKTAVKESDFAALLKGGASKAESENKKDTTAAVDKNTGKTDSTQTAEPSKKTETQPAEGSEETEETQKEAKDNGAQQLLNQMLAFAAGQMAAMPAVQETGAGADAKASESEAKLALNGIMAAAVKEMTEKEGEQQPVLTAAEGLDQAADLLAADKDQAEHPVDMKSAGQTENPAGEVSAQSRPFAAMSTSGAEQEAFSEEKSDGQGMKEKADGVKGKNAGQEETALKNASSFETQSAAGSVQGKENLHQASASARTAYTETSASHTGQTFHLKTTEAQLGRDTAALLASRLPAGNGTLEVELEPAYLGKLTLRVAFEGGKTAVTVLASDQKTLDILSQNAGQIAHILEERTGQETVVYTPQQADAGQQGQENPSYQQNRQDREQRRQGKENDSFAQQLRLGLV</sequence>
<feature type="compositionally biased region" description="Polar residues" evidence="1">
    <location>
        <begin position="246"/>
        <end position="258"/>
    </location>
</feature>
<dbReference type="EMBL" id="BAABXL010000001">
    <property type="protein sequence ID" value="GAA6268514.1"/>
    <property type="molecule type" value="Genomic_DNA"/>
</dbReference>
<protein>
    <recommendedName>
        <fullName evidence="2">Flagellar hook-length control protein-like C-terminal domain-containing protein</fullName>
    </recommendedName>
</protein>
<dbReference type="Proteomes" id="UP001600894">
    <property type="component" value="Unassembled WGS sequence"/>
</dbReference>
<evidence type="ECO:0000313" key="3">
    <source>
        <dbReference type="EMBL" id="GAA6268514.1"/>
    </source>
</evidence>
<feature type="compositionally biased region" description="Basic and acidic residues" evidence="1">
    <location>
        <begin position="171"/>
        <end position="182"/>
    </location>
</feature>
<feature type="compositionally biased region" description="Basic and acidic residues" evidence="1">
    <location>
        <begin position="217"/>
        <end position="234"/>
    </location>
</feature>
<gene>
    <name evidence="3" type="ORF">F130042H8_15740</name>
</gene>
<dbReference type="InterPro" id="IPR038610">
    <property type="entry name" value="FliK-like_C_sf"/>
</dbReference>
<evidence type="ECO:0000313" key="4">
    <source>
        <dbReference type="Proteomes" id="UP001600894"/>
    </source>
</evidence>
<feature type="domain" description="Flagellar hook-length control protein-like C-terminal" evidence="2">
    <location>
        <begin position="310"/>
        <end position="369"/>
    </location>
</feature>
<dbReference type="InterPro" id="IPR021136">
    <property type="entry name" value="Flagellar_hook_control-like_C"/>
</dbReference>
<evidence type="ECO:0000259" key="2">
    <source>
        <dbReference type="Pfam" id="PF02120"/>
    </source>
</evidence>